<gene>
    <name evidence="3" type="ORF">UCRPC4_g00508</name>
</gene>
<dbReference type="GO" id="GO:0070941">
    <property type="term" value="P:eisosome assembly"/>
    <property type="evidence" value="ECO:0007669"/>
    <property type="project" value="TreeGrafter"/>
</dbReference>
<feature type="region of interest" description="Disordered" evidence="2">
    <location>
        <begin position="158"/>
        <end position="214"/>
    </location>
</feature>
<dbReference type="InterPro" id="IPR024527">
    <property type="entry name" value="Eisosome1"/>
</dbReference>
<comment type="caution">
    <text evidence="3">The sequence shown here is derived from an EMBL/GenBank/DDBJ whole genome shotgun (WGS) entry which is preliminary data.</text>
</comment>
<evidence type="ECO:0000256" key="2">
    <source>
        <dbReference type="SAM" id="MobiDB-lite"/>
    </source>
</evidence>
<keyword evidence="1" id="KW-0175">Coiled coil</keyword>
<feature type="region of interest" description="Disordered" evidence="2">
    <location>
        <begin position="517"/>
        <end position="856"/>
    </location>
</feature>
<accession>A0A0G2F188</accession>
<feature type="compositionally biased region" description="Basic and acidic residues" evidence="2">
    <location>
        <begin position="842"/>
        <end position="856"/>
    </location>
</feature>
<dbReference type="AlphaFoldDB" id="A0A0G2F188"/>
<feature type="compositionally biased region" description="Polar residues" evidence="2">
    <location>
        <begin position="718"/>
        <end position="737"/>
    </location>
</feature>
<dbReference type="Pfam" id="PF12757">
    <property type="entry name" value="Eisosome1"/>
    <property type="match status" value="1"/>
</dbReference>
<evidence type="ECO:0000313" key="4">
    <source>
        <dbReference type="Proteomes" id="UP000053317"/>
    </source>
</evidence>
<feature type="compositionally biased region" description="Basic and acidic residues" evidence="2">
    <location>
        <begin position="629"/>
        <end position="642"/>
    </location>
</feature>
<feature type="compositionally biased region" description="Low complexity" evidence="2">
    <location>
        <begin position="644"/>
        <end position="663"/>
    </location>
</feature>
<reference evidence="3 4" key="1">
    <citation type="submission" date="2015-05" db="EMBL/GenBank/DDBJ databases">
        <title>Distinctive expansion of gene families associated with plant cell wall degradation and secondary metabolism in the genomes of grapevine trunk pathogens.</title>
        <authorList>
            <person name="Lawrence D.P."/>
            <person name="Travadon R."/>
            <person name="Rolshausen P.E."/>
            <person name="Baumgartner K."/>
        </authorList>
    </citation>
    <scope>NUCLEOTIDE SEQUENCE [LARGE SCALE GENOMIC DNA]</scope>
    <source>
        <strain evidence="3">UCRPC4</strain>
    </source>
</reference>
<name>A0A0G2F188_PHACM</name>
<evidence type="ECO:0000313" key="3">
    <source>
        <dbReference type="EMBL" id="KKY28577.1"/>
    </source>
</evidence>
<feature type="region of interest" description="Disordered" evidence="2">
    <location>
        <begin position="384"/>
        <end position="408"/>
    </location>
</feature>
<feature type="compositionally biased region" description="Low complexity" evidence="2">
    <location>
        <begin position="768"/>
        <end position="780"/>
    </location>
</feature>
<proteinExistence type="predicted"/>
<evidence type="ECO:0000256" key="1">
    <source>
        <dbReference type="SAM" id="Coils"/>
    </source>
</evidence>
<feature type="compositionally biased region" description="Basic and acidic residues" evidence="2">
    <location>
        <begin position="200"/>
        <end position="213"/>
    </location>
</feature>
<feature type="coiled-coil region" evidence="1">
    <location>
        <begin position="344"/>
        <end position="371"/>
    </location>
</feature>
<sequence>MESLCGSRNSLVIVMATKAEQPQLQDHAATAALYATRPKSSPNSPFLDEHGKLSSAGAAASLKYANASDLPSYPSTGGVKLSSASAAASLANSNQKEFQHWKPGALPAAEKAAFLAKDYQADPLWHPELSKAGSKAALLAHKDGANVEIWLPAESSDGQSAAGQAVGRKDLSPTVNKNVPSDAHRRALLAATGAMAGSRKRAESAPIKPKDTDMPWALKAATTSHRGTPASPSKLEYTDPAIDASRIHNIAKSNISREMYGSNPPVSIEVEEKNRQDTLRASAVAMAKTMYAVQQRAIDEAKIAEGLSGTDSRRAAARSHNRRLSSASSITSDESLASSYPQYTNLQEAAMKLAQERLSKLENRHNNNNYKDYYGASVPQRSRLSIRGSLRRRASSDGQLDKVDEEQSQKIRSQMSLFRSRIDEVDTKKRTKDREALMAAAQRNVQARMSTMDEKVYNETGKVSPAMMQEWEKKARQRAEADSAARLEHHGKVEIGGGKFMDQAAIEAVARSRLQPTFDDMTEKAEAQRARDEELRLEQDEKKRKAELEKAREAEMKAAVRSAKEQEKLDERTRKEKEKQEERTKREEEKVRKAEEKRLAKEEKRKSRDNKHRSFGTILGLGGAGLAAEEGKKVVDESKEEPTEPTSPHHPAADVSSVSSSSSLEDDVVAAPPAQESVNEEKADQSEPASPTKKPWFTRFRRSSKAAKPSEEREVIGTTITAEDNSALSSPSETPAETSMREVAMAGRTTTDESEDMYGASGNRPAADRSPSISSLSSDDAPADTEDTPERGRTRRLKDKFISKIHSKAESNDDDEFEEARDKFDEENPVSGGLQDSTYMDVTKDRGHGSKFSEEL</sequence>
<feature type="region of interest" description="Disordered" evidence="2">
    <location>
        <begin position="310"/>
        <end position="336"/>
    </location>
</feature>
<organism evidence="3 4">
    <name type="scientific">Phaeomoniella chlamydospora</name>
    <name type="common">Phaeoacremonium chlamydosporum</name>
    <dbReference type="NCBI Taxonomy" id="158046"/>
    <lineage>
        <taxon>Eukaryota</taxon>
        <taxon>Fungi</taxon>
        <taxon>Dikarya</taxon>
        <taxon>Ascomycota</taxon>
        <taxon>Pezizomycotina</taxon>
        <taxon>Eurotiomycetes</taxon>
        <taxon>Chaetothyriomycetidae</taxon>
        <taxon>Phaeomoniellales</taxon>
        <taxon>Phaeomoniellaceae</taxon>
        <taxon>Phaeomoniella</taxon>
    </lineage>
</organism>
<feature type="compositionally biased region" description="Basic and acidic residues" evidence="2">
    <location>
        <begin position="521"/>
        <end position="606"/>
    </location>
</feature>
<feature type="compositionally biased region" description="Basic and acidic residues" evidence="2">
    <location>
        <begin position="399"/>
        <end position="408"/>
    </location>
</feature>
<feature type="compositionally biased region" description="Basic and acidic residues" evidence="2">
    <location>
        <begin position="799"/>
        <end position="811"/>
    </location>
</feature>
<dbReference type="OrthoDB" id="4160487at2759"/>
<dbReference type="PANTHER" id="PTHR28298:SF1">
    <property type="entry name" value="EISOSOME PROTEIN 1"/>
    <property type="match status" value="1"/>
</dbReference>
<reference evidence="3 4" key="2">
    <citation type="submission" date="2015-05" db="EMBL/GenBank/DDBJ databases">
        <authorList>
            <person name="Morales-Cruz A."/>
            <person name="Amrine K.C."/>
            <person name="Cantu D."/>
        </authorList>
    </citation>
    <scope>NUCLEOTIDE SEQUENCE [LARGE SCALE GENOMIC DNA]</scope>
    <source>
        <strain evidence="3">UCRPC4</strain>
    </source>
</reference>
<dbReference type="PANTHER" id="PTHR28298">
    <property type="entry name" value="EISOSOME PROTEIN 1"/>
    <property type="match status" value="1"/>
</dbReference>
<dbReference type="EMBL" id="LCWF01000011">
    <property type="protein sequence ID" value="KKY28577.1"/>
    <property type="molecule type" value="Genomic_DNA"/>
</dbReference>
<dbReference type="Proteomes" id="UP000053317">
    <property type="component" value="Unassembled WGS sequence"/>
</dbReference>
<keyword evidence="4" id="KW-1185">Reference proteome</keyword>
<protein>
    <submittedName>
        <fullName evidence="3">Putative eisosome protein 1</fullName>
    </submittedName>
</protein>